<evidence type="ECO:0000313" key="1">
    <source>
        <dbReference type="EMBL" id="EOR95606.1"/>
    </source>
</evidence>
<organism evidence="1 2">
    <name type="scientific">Arcticibacter svalbardensis MN12-7</name>
    <dbReference type="NCBI Taxonomy" id="1150600"/>
    <lineage>
        <taxon>Bacteria</taxon>
        <taxon>Pseudomonadati</taxon>
        <taxon>Bacteroidota</taxon>
        <taxon>Sphingobacteriia</taxon>
        <taxon>Sphingobacteriales</taxon>
        <taxon>Sphingobacteriaceae</taxon>
        <taxon>Arcticibacter</taxon>
    </lineage>
</organism>
<dbReference type="STRING" id="1150600.ADIARSV_1212"/>
<reference evidence="1 2" key="1">
    <citation type="journal article" date="2013" name="Genome Announc.">
        <title>Draft Genome Sequence of Arcticibacter svalbardensis Strain MN12-7T, a Member of the Family Sphingobacteriaceae Isolated from an Arctic Soil Sample.</title>
        <authorList>
            <person name="Shivaji S."/>
            <person name="Ara S."/>
            <person name="Prasad S."/>
            <person name="Manasa B.P."/>
            <person name="Begum Z."/>
            <person name="Singh A."/>
            <person name="Kumar Pinnaka A."/>
        </authorList>
    </citation>
    <scope>NUCLEOTIDE SEQUENCE [LARGE SCALE GENOMIC DNA]</scope>
    <source>
        <strain evidence="1 2">MN12-7</strain>
    </source>
</reference>
<name>R9GV63_9SPHI</name>
<comment type="caution">
    <text evidence="1">The sequence shown here is derived from an EMBL/GenBank/DDBJ whole genome shotgun (WGS) entry which is preliminary data.</text>
</comment>
<keyword evidence="2" id="KW-1185">Reference proteome</keyword>
<gene>
    <name evidence="1" type="ORF">ADIARSV_1212</name>
</gene>
<proteinExistence type="predicted"/>
<accession>R9GV63</accession>
<sequence>MGGIILCFTVSRKKERHSYNTFEPLTNRNGNSEVFHL</sequence>
<evidence type="ECO:0000313" key="2">
    <source>
        <dbReference type="Proteomes" id="UP000014174"/>
    </source>
</evidence>
<dbReference type="AlphaFoldDB" id="R9GV63"/>
<dbReference type="EMBL" id="AQPN01000045">
    <property type="protein sequence ID" value="EOR95606.1"/>
    <property type="molecule type" value="Genomic_DNA"/>
</dbReference>
<dbReference type="Proteomes" id="UP000014174">
    <property type="component" value="Unassembled WGS sequence"/>
</dbReference>
<protein>
    <submittedName>
        <fullName evidence="1">Uncharacterized protein</fullName>
    </submittedName>
</protein>